<dbReference type="PATRIC" id="fig|1300341.3.peg.331"/>
<sequence>MLEKKPSLVPAQGEDEEYFIYCLEGVTDIQTDHVTQAQKNLEHLALTYGVTSIYKTCDTIEGLEDSLNALVLDDHNFKDYEIIYMVMTGEPNSICLNDYYYSLQEIAEIFEGRLKGKIIHFSNAKVLDLAEDEAQFFLDITNAKAISGYGNKKNGLNSANLDSAFFNLYKEDDNMFEVVEELHQRHYALCKLLDFRLYY</sequence>
<dbReference type="AlphaFoldDB" id="A0A0N8H4I0"/>
<dbReference type="STRING" id="1300341.I595_331"/>
<dbReference type="InterPro" id="IPR046584">
    <property type="entry name" value="DUF6642"/>
</dbReference>
<dbReference type="RefSeq" id="WP_054557625.1">
    <property type="nucleotide sequence ID" value="NZ_LDJX01000001.1"/>
</dbReference>
<gene>
    <name evidence="1" type="ORF">I595_331</name>
</gene>
<organism evidence="1 2">
    <name type="scientific">Croceitalea dokdonensis DOKDO 023</name>
    <dbReference type="NCBI Taxonomy" id="1300341"/>
    <lineage>
        <taxon>Bacteria</taxon>
        <taxon>Pseudomonadati</taxon>
        <taxon>Bacteroidota</taxon>
        <taxon>Flavobacteriia</taxon>
        <taxon>Flavobacteriales</taxon>
        <taxon>Flavobacteriaceae</taxon>
        <taxon>Croceitalea</taxon>
    </lineage>
</organism>
<comment type="caution">
    <text evidence="1">The sequence shown here is derived from an EMBL/GenBank/DDBJ whole genome shotgun (WGS) entry which is preliminary data.</text>
</comment>
<dbReference type="OrthoDB" id="1142747at2"/>
<evidence type="ECO:0000313" key="1">
    <source>
        <dbReference type="EMBL" id="KPM33428.1"/>
    </source>
</evidence>
<name>A0A0N8H4I0_9FLAO</name>
<reference evidence="1 2" key="1">
    <citation type="submission" date="2015-09" db="EMBL/GenBank/DDBJ databases">
        <title>Genome sequence of the marine flavobacterium Croceitalea dokdonensis DOKDO 023 that contains proton- and sodium-pumping rhodopsins.</title>
        <authorList>
            <person name="Kwon S.-K."/>
            <person name="Lee H.K."/>
            <person name="Kwak M.-J."/>
            <person name="Kim J.F."/>
        </authorList>
    </citation>
    <scope>NUCLEOTIDE SEQUENCE [LARGE SCALE GENOMIC DNA]</scope>
    <source>
        <strain evidence="1 2">DOKDO 023</strain>
    </source>
</reference>
<protein>
    <submittedName>
        <fullName evidence="1">Uncharacterized protein</fullName>
    </submittedName>
</protein>
<dbReference type="Proteomes" id="UP000050280">
    <property type="component" value="Unassembled WGS sequence"/>
</dbReference>
<proteinExistence type="predicted"/>
<accession>A0A0N8H4I0</accession>
<dbReference type="Pfam" id="PF20347">
    <property type="entry name" value="DUF6642"/>
    <property type="match status" value="1"/>
</dbReference>
<keyword evidence="2" id="KW-1185">Reference proteome</keyword>
<dbReference type="EMBL" id="LDJX01000001">
    <property type="protein sequence ID" value="KPM33428.1"/>
    <property type="molecule type" value="Genomic_DNA"/>
</dbReference>
<evidence type="ECO:0000313" key="2">
    <source>
        <dbReference type="Proteomes" id="UP000050280"/>
    </source>
</evidence>